<proteinExistence type="predicted"/>
<dbReference type="SMART" id="SM00219">
    <property type="entry name" value="TyrKc"/>
    <property type="match status" value="1"/>
</dbReference>
<dbReference type="InterPro" id="IPR032675">
    <property type="entry name" value="LRR_dom_sf"/>
</dbReference>
<gene>
    <name evidence="8" type="ORF">AMTR_s00029p00235340</name>
</gene>
<dbReference type="Gramene" id="ERN09751">
    <property type="protein sequence ID" value="ERN09751"/>
    <property type="gene ID" value="AMTR_s00029p00235340"/>
</dbReference>
<evidence type="ECO:0000313" key="9">
    <source>
        <dbReference type="Proteomes" id="UP000017836"/>
    </source>
</evidence>
<evidence type="ECO:0000259" key="7">
    <source>
        <dbReference type="PROSITE" id="PS50011"/>
    </source>
</evidence>
<dbReference type="Pfam" id="PF00069">
    <property type="entry name" value="Pkinase"/>
    <property type="match status" value="1"/>
</dbReference>
<dbReference type="GO" id="GO:0004713">
    <property type="term" value="F:protein tyrosine kinase activity"/>
    <property type="evidence" value="ECO:0007669"/>
    <property type="project" value="InterPro"/>
</dbReference>
<dbReference type="SUPFAM" id="SSF52058">
    <property type="entry name" value="L domain-like"/>
    <property type="match status" value="1"/>
</dbReference>
<keyword evidence="4" id="KW-0677">Repeat</keyword>
<dbReference type="GO" id="GO:0016020">
    <property type="term" value="C:membrane"/>
    <property type="evidence" value="ECO:0007669"/>
    <property type="project" value="UniProtKB-SubCell"/>
</dbReference>
<dbReference type="Pfam" id="PF00560">
    <property type="entry name" value="LRR_1"/>
    <property type="match status" value="3"/>
</dbReference>
<evidence type="ECO:0000256" key="2">
    <source>
        <dbReference type="ARBA" id="ARBA00022614"/>
    </source>
</evidence>
<dbReference type="Gene3D" id="1.10.510.10">
    <property type="entry name" value="Transferase(Phosphotransferase) domain 1"/>
    <property type="match status" value="1"/>
</dbReference>
<dbReference type="InterPro" id="IPR000719">
    <property type="entry name" value="Prot_kinase_dom"/>
</dbReference>
<dbReference type="InterPro" id="IPR020635">
    <property type="entry name" value="Tyr_kinase_cat_dom"/>
</dbReference>
<evidence type="ECO:0000256" key="5">
    <source>
        <dbReference type="ARBA" id="ARBA00022989"/>
    </source>
</evidence>
<evidence type="ECO:0000256" key="6">
    <source>
        <dbReference type="ARBA" id="ARBA00023136"/>
    </source>
</evidence>
<keyword evidence="3" id="KW-0812">Transmembrane</keyword>
<dbReference type="eggNOG" id="KOG0619">
    <property type="taxonomic scope" value="Eukaryota"/>
</dbReference>
<dbReference type="PANTHER" id="PTHR27008">
    <property type="entry name" value="OS04G0122200 PROTEIN"/>
    <property type="match status" value="1"/>
</dbReference>
<dbReference type="HOGENOM" id="CLU_1066858_0_0_1"/>
<sequence>MGQIHLLEYLDFSGNKLYGGIPSSLGNCSRLSYLDLSQNMINGTIPASLLAIQLLEMDLSENKLLGIIPDSFDHSYLLASIGLPVSICMAKNSLEAECKALSGIRHRNLVKLITCCITRGLQGKEFKALRLEFMCNGSLNKWFKWLHPPNPLLMARENQSHHLNLNLLQRLSIALDVASAMEYLHHNCPSLIVHCGLKPSNILLDEDMTAHVGDFGLARILSSIVPSEHQSSTLGLKGSNGYIPPGINNIAFNDTKVMFSI</sequence>
<evidence type="ECO:0000313" key="8">
    <source>
        <dbReference type="EMBL" id="ERN09751.1"/>
    </source>
</evidence>
<accession>W1PPX0</accession>
<dbReference type="PROSITE" id="PS50011">
    <property type="entry name" value="PROTEIN_KINASE_DOM"/>
    <property type="match status" value="1"/>
</dbReference>
<dbReference type="InterPro" id="IPR051809">
    <property type="entry name" value="Plant_receptor-like_S/T_kinase"/>
</dbReference>
<dbReference type="AlphaFoldDB" id="W1PPX0"/>
<dbReference type="PANTHER" id="PTHR27008:SF497">
    <property type="entry name" value="OS11G0695000 PROTEIN"/>
    <property type="match status" value="1"/>
</dbReference>
<dbReference type="InterPro" id="IPR001611">
    <property type="entry name" value="Leu-rich_rpt"/>
</dbReference>
<dbReference type="GO" id="GO:0005524">
    <property type="term" value="F:ATP binding"/>
    <property type="evidence" value="ECO:0007669"/>
    <property type="project" value="InterPro"/>
</dbReference>
<dbReference type="EMBL" id="KI392980">
    <property type="protein sequence ID" value="ERN09751.1"/>
    <property type="molecule type" value="Genomic_DNA"/>
</dbReference>
<dbReference type="Proteomes" id="UP000017836">
    <property type="component" value="Unassembled WGS sequence"/>
</dbReference>
<organism evidence="8 9">
    <name type="scientific">Amborella trichopoda</name>
    <dbReference type="NCBI Taxonomy" id="13333"/>
    <lineage>
        <taxon>Eukaryota</taxon>
        <taxon>Viridiplantae</taxon>
        <taxon>Streptophyta</taxon>
        <taxon>Embryophyta</taxon>
        <taxon>Tracheophyta</taxon>
        <taxon>Spermatophyta</taxon>
        <taxon>Magnoliopsida</taxon>
        <taxon>Amborellales</taxon>
        <taxon>Amborellaceae</taxon>
        <taxon>Amborella</taxon>
    </lineage>
</organism>
<evidence type="ECO:0000256" key="4">
    <source>
        <dbReference type="ARBA" id="ARBA00022737"/>
    </source>
</evidence>
<dbReference type="Gene3D" id="3.80.10.10">
    <property type="entry name" value="Ribonuclease Inhibitor"/>
    <property type="match status" value="1"/>
</dbReference>
<evidence type="ECO:0000256" key="3">
    <source>
        <dbReference type="ARBA" id="ARBA00022692"/>
    </source>
</evidence>
<dbReference type="InterPro" id="IPR011009">
    <property type="entry name" value="Kinase-like_dom_sf"/>
</dbReference>
<keyword evidence="9" id="KW-1185">Reference proteome</keyword>
<dbReference type="OMA" id="HCNETIV"/>
<name>W1PPX0_AMBTC</name>
<evidence type="ECO:0000256" key="1">
    <source>
        <dbReference type="ARBA" id="ARBA00004370"/>
    </source>
</evidence>
<keyword evidence="6" id="KW-0472">Membrane</keyword>
<keyword evidence="2" id="KW-0433">Leucine-rich repeat</keyword>
<dbReference type="SUPFAM" id="SSF56112">
    <property type="entry name" value="Protein kinase-like (PK-like)"/>
    <property type="match status" value="1"/>
</dbReference>
<protein>
    <recommendedName>
        <fullName evidence="7">Protein kinase domain-containing protein</fullName>
    </recommendedName>
</protein>
<keyword evidence="5" id="KW-1133">Transmembrane helix</keyword>
<comment type="subcellular location">
    <subcellularLocation>
        <location evidence="1">Membrane</location>
    </subcellularLocation>
</comment>
<reference evidence="9" key="1">
    <citation type="journal article" date="2013" name="Science">
        <title>The Amborella genome and the evolution of flowering plants.</title>
        <authorList>
            <consortium name="Amborella Genome Project"/>
        </authorList>
    </citation>
    <scope>NUCLEOTIDE SEQUENCE [LARGE SCALE GENOMIC DNA]</scope>
</reference>
<feature type="domain" description="Protein kinase" evidence="7">
    <location>
        <begin position="7"/>
        <end position="261"/>
    </location>
</feature>